<feature type="transmembrane region" description="Helical" evidence="9">
    <location>
        <begin position="148"/>
        <end position="167"/>
    </location>
</feature>
<comment type="subcellular location">
    <subcellularLocation>
        <location evidence="1">Membrane</location>
        <topology evidence="1">Multi-pass membrane protein</topology>
    </subcellularLocation>
</comment>
<dbReference type="Proteomes" id="UP000265566">
    <property type="component" value="Chromosome 5"/>
</dbReference>
<feature type="transmembrane region" description="Helical" evidence="9">
    <location>
        <begin position="685"/>
        <end position="702"/>
    </location>
</feature>
<comment type="similarity">
    <text evidence="2">Belongs to the oligopeptide OPT transporter (TC 2.A.67.1) family.</text>
</comment>
<evidence type="ECO:0000256" key="7">
    <source>
        <dbReference type="ARBA" id="ARBA00022989"/>
    </source>
</evidence>
<evidence type="ECO:0000256" key="9">
    <source>
        <dbReference type="SAM" id="Phobius"/>
    </source>
</evidence>
<dbReference type="EMBL" id="PSQE01000005">
    <property type="protein sequence ID" value="RHN58037.1"/>
    <property type="molecule type" value="Genomic_DNA"/>
</dbReference>
<name>A0A396I5D9_MEDTR</name>
<dbReference type="PANTHER" id="PTHR22601">
    <property type="entry name" value="ISP4 LIKE PROTEIN"/>
    <property type="match status" value="1"/>
</dbReference>
<evidence type="ECO:0000256" key="8">
    <source>
        <dbReference type="ARBA" id="ARBA00023136"/>
    </source>
</evidence>
<evidence type="ECO:0000256" key="2">
    <source>
        <dbReference type="ARBA" id="ARBA00005484"/>
    </source>
</evidence>
<dbReference type="AlphaFoldDB" id="A0A396I5D9"/>
<dbReference type="Pfam" id="PF03169">
    <property type="entry name" value="OPT"/>
    <property type="match status" value="1"/>
</dbReference>
<keyword evidence="8 9" id="KW-0472">Membrane</keyword>
<feature type="transmembrane region" description="Helical" evidence="9">
    <location>
        <begin position="207"/>
        <end position="224"/>
    </location>
</feature>
<dbReference type="InterPro" id="IPR004813">
    <property type="entry name" value="OPT"/>
</dbReference>
<protein>
    <submittedName>
        <fullName evidence="10">Putative oligopeptide transporter, OPT superfamily</fullName>
    </submittedName>
</protein>
<evidence type="ECO:0000256" key="4">
    <source>
        <dbReference type="ARBA" id="ARBA00022692"/>
    </source>
</evidence>
<keyword evidence="7 9" id="KW-1133">Transmembrane helix</keyword>
<evidence type="ECO:0000256" key="3">
    <source>
        <dbReference type="ARBA" id="ARBA00022448"/>
    </source>
</evidence>
<feature type="transmembrane region" description="Helical" evidence="9">
    <location>
        <begin position="564"/>
        <end position="586"/>
    </location>
</feature>
<evidence type="ECO:0000256" key="1">
    <source>
        <dbReference type="ARBA" id="ARBA00004141"/>
    </source>
</evidence>
<dbReference type="GO" id="GO:0016020">
    <property type="term" value="C:membrane"/>
    <property type="evidence" value="ECO:0007669"/>
    <property type="project" value="UniProtKB-SubCell"/>
</dbReference>
<evidence type="ECO:0000256" key="6">
    <source>
        <dbReference type="ARBA" id="ARBA00022927"/>
    </source>
</evidence>
<feature type="transmembrane region" description="Helical" evidence="9">
    <location>
        <begin position="452"/>
        <end position="472"/>
    </location>
</feature>
<feature type="transmembrane region" description="Helical" evidence="9">
    <location>
        <begin position="73"/>
        <end position="97"/>
    </location>
</feature>
<comment type="caution">
    <text evidence="10">The sequence shown here is derived from an EMBL/GenBank/DDBJ whole genome shotgun (WGS) entry which is preliminary data.</text>
</comment>
<dbReference type="Gramene" id="rna33642">
    <property type="protein sequence ID" value="RHN58037.1"/>
    <property type="gene ID" value="gene33642"/>
</dbReference>
<sequence length="773" mass="86837">MSVFVVCVDADDDTEVDDSPIEQVRLTVSTTDDPTQPALTFRTWIIGLACCIVLAFVNQFFGYRTNPLTITAVSAQIVSLPIGKLMAATLPTTIYKVPFTKWSFTLNPGPFNLKEHALITIFASAGAGGVYAIYIVDVVKAFYHRSINPIAAFLLAITTQMLGYGWAGIFRRFLVDSPYMWWPSNLVQVSLFRAFHEPEKRPKGGNTRLQFFFMIFVASFAYYIIPGYFFQAASCISVVCLIWKNSITAQQIGSGMNGLGIGAFALDWNTVVSFLYSPLAYPGFAIINVLVGFVLFIYVVIPISYWNNFYEAKKFPFITSNTFDSTGTKYNISRILNEATFEIDMDAYNNYSKLYLSIIFAFDYGLSFASLTATVSHVFLFHGKYVFLDSSLWLCIIDANFMINCLTIYFGDCAFERTIIQSWRKTTTALKKQAGDVHTRLMKRNYEQVPEWWFMTILVLMVILALACCEGFDKQLQLPWWGVLLSLSIALVFTLPVGVIQATTNQQAGLNVITELIIGYLYPGKPLANVAFKTYGYMSMSQALSFLQDFKLGHYMKIPPKSMFIVQLVGTLVSSSVCFSTAWWLLTTIPHICDKSMLPDGSPWTCPGDEVFYNASIIWGIVGPKRMFTKDGIYPGMNWFFLIGLLAPVPVWFLARKYPNHKWIELINMPLIIGGASGIPPARSINYISWGVVGIFFNFYVYKNFKAWWARHTYILSAALDAGVAFMAVLLYFALQSYDIIGPAWWGLKSDDQCPLVNCPTAPGIKAKGCPVF</sequence>
<feature type="transmembrane region" description="Helical" evidence="9">
    <location>
        <begin position="354"/>
        <end position="379"/>
    </location>
</feature>
<keyword evidence="5" id="KW-0571">Peptide transport</keyword>
<feature type="transmembrane region" description="Helical" evidence="9">
    <location>
        <begin position="478"/>
        <end position="500"/>
    </location>
</feature>
<feature type="transmembrane region" description="Helical" evidence="9">
    <location>
        <begin position="636"/>
        <end position="655"/>
    </location>
</feature>
<reference evidence="11" key="1">
    <citation type="journal article" date="2018" name="Nat. Plants">
        <title>Whole-genome landscape of Medicago truncatula symbiotic genes.</title>
        <authorList>
            <person name="Pecrix Y."/>
            <person name="Staton S.E."/>
            <person name="Sallet E."/>
            <person name="Lelandais-Briere C."/>
            <person name="Moreau S."/>
            <person name="Carrere S."/>
            <person name="Blein T."/>
            <person name="Jardinaud M.F."/>
            <person name="Latrasse D."/>
            <person name="Zouine M."/>
            <person name="Zahm M."/>
            <person name="Kreplak J."/>
            <person name="Mayjonade B."/>
            <person name="Satge C."/>
            <person name="Perez M."/>
            <person name="Cauet S."/>
            <person name="Marande W."/>
            <person name="Chantry-Darmon C."/>
            <person name="Lopez-Roques C."/>
            <person name="Bouchez O."/>
            <person name="Berard A."/>
            <person name="Debelle F."/>
            <person name="Munos S."/>
            <person name="Bendahmane A."/>
            <person name="Berges H."/>
            <person name="Niebel A."/>
            <person name="Buitink J."/>
            <person name="Frugier F."/>
            <person name="Benhamed M."/>
            <person name="Crespi M."/>
            <person name="Gouzy J."/>
            <person name="Gamas P."/>
        </authorList>
    </citation>
    <scope>NUCLEOTIDE SEQUENCE [LARGE SCALE GENOMIC DNA]</scope>
    <source>
        <strain evidence="11">cv. Jemalong A17</strain>
    </source>
</reference>
<feature type="transmembrane region" description="Helical" evidence="9">
    <location>
        <begin position="259"/>
        <end position="279"/>
    </location>
</feature>
<dbReference type="NCBIfam" id="TIGR00728">
    <property type="entry name" value="OPT_sfam"/>
    <property type="match status" value="2"/>
</dbReference>
<feature type="transmembrane region" description="Helical" evidence="9">
    <location>
        <begin position="41"/>
        <end position="61"/>
    </location>
</feature>
<keyword evidence="3" id="KW-0813">Transport</keyword>
<keyword evidence="4 9" id="KW-0812">Transmembrane</keyword>
<evidence type="ECO:0000313" key="10">
    <source>
        <dbReference type="EMBL" id="RHN58037.1"/>
    </source>
</evidence>
<evidence type="ECO:0000256" key="5">
    <source>
        <dbReference type="ARBA" id="ARBA00022856"/>
    </source>
</evidence>
<gene>
    <name evidence="10" type="ORF">MtrunA17_Chr5g0446821</name>
</gene>
<dbReference type="GO" id="GO:0035673">
    <property type="term" value="F:oligopeptide transmembrane transporter activity"/>
    <property type="evidence" value="ECO:0007669"/>
    <property type="project" value="InterPro"/>
</dbReference>
<accession>A0A396I5D9</accession>
<dbReference type="GO" id="GO:0015031">
    <property type="term" value="P:protein transport"/>
    <property type="evidence" value="ECO:0007669"/>
    <property type="project" value="UniProtKB-KW"/>
</dbReference>
<dbReference type="InterPro" id="IPR004648">
    <property type="entry name" value="Oligpept_transpt"/>
</dbReference>
<feature type="transmembrane region" description="Helical" evidence="9">
    <location>
        <begin position="285"/>
        <end position="306"/>
    </location>
</feature>
<evidence type="ECO:0000313" key="11">
    <source>
        <dbReference type="Proteomes" id="UP000265566"/>
    </source>
</evidence>
<dbReference type="NCBIfam" id="TIGR00727">
    <property type="entry name" value="ISP4_OPT"/>
    <property type="match status" value="1"/>
</dbReference>
<feature type="transmembrane region" description="Helical" evidence="9">
    <location>
        <begin position="117"/>
        <end position="136"/>
    </location>
</feature>
<feature type="transmembrane region" description="Helical" evidence="9">
    <location>
        <begin position="391"/>
        <end position="415"/>
    </location>
</feature>
<feature type="transmembrane region" description="Helical" evidence="9">
    <location>
        <begin position="714"/>
        <end position="735"/>
    </location>
</feature>
<proteinExistence type="inferred from homology"/>
<keyword evidence="6" id="KW-0653">Protein transport</keyword>
<organism evidence="10 11">
    <name type="scientific">Medicago truncatula</name>
    <name type="common">Barrel medic</name>
    <name type="synonym">Medicago tribuloides</name>
    <dbReference type="NCBI Taxonomy" id="3880"/>
    <lineage>
        <taxon>Eukaryota</taxon>
        <taxon>Viridiplantae</taxon>
        <taxon>Streptophyta</taxon>
        <taxon>Embryophyta</taxon>
        <taxon>Tracheophyta</taxon>
        <taxon>Spermatophyta</taxon>
        <taxon>Magnoliopsida</taxon>
        <taxon>eudicotyledons</taxon>
        <taxon>Gunneridae</taxon>
        <taxon>Pentapetalae</taxon>
        <taxon>rosids</taxon>
        <taxon>fabids</taxon>
        <taxon>Fabales</taxon>
        <taxon>Fabaceae</taxon>
        <taxon>Papilionoideae</taxon>
        <taxon>50 kb inversion clade</taxon>
        <taxon>NPAAA clade</taxon>
        <taxon>Hologalegina</taxon>
        <taxon>IRL clade</taxon>
        <taxon>Trifolieae</taxon>
        <taxon>Medicago</taxon>
    </lineage>
</organism>